<evidence type="ECO:0000259" key="9">
    <source>
        <dbReference type="Pfam" id="PF03442"/>
    </source>
</evidence>
<dbReference type="CDD" id="cd14792">
    <property type="entry name" value="GH27"/>
    <property type="match status" value="1"/>
</dbReference>
<evidence type="ECO:0000256" key="1">
    <source>
        <dbReference type="ARBA" id="ARBA00009743"/>
    </source>
</evidence>
<evidence type="ECO:0000256" key="6">
    <source>
        <dbReference type="ARBA" id="ARBA00023295"/>
    </source>
</evidence>
<comment type="catalytic activity">
    <reaction evidence="8">
        <text>Hydrolysis of terminal, non-reducing alpha-D-galactose residues in alpha-D-galactosides, including galactose oligosaccharides, galactomannans and galactolipids.</text>
        <dbReference type="EC" id="3.2.1.22"/>
    </reaction>
</comment>
<accession>A0A917LSN0</accession>
<dbReference type="InterPro" id="IPR014756">
    <property type="entry name" value="Ig_E-set"/>
</dbReference>
<protein>
    <recommendedName>
        <fullName evidence="8">Alpha-galactosidase</fullName>
        <ecNumber evidence="8">3.2.1.22</ecNumber>
    </recommendedName>
    <alternativeName>
        <fullName evidence="8">Melibiase</fullName>
    </alternativeName>
</protein>
<dbReference type="Gene3D" id="2.60.40.1180">
    <property type="entry name" value="Golgi alpha-mannosidase II"/>
    <property type="match status" value="1"/>
</dbReference>
<evidence type="ECO:0000256" key="7">
    <source>
        <dbReference type="ARBA" id="ARBA00023326"/>
    </source>
</evidence>
<dbReference type="SUPFAM" id="SSF81296">
    <property type="entry name" value="E set domains"/>
    <property type="match status" value="4"/>
</dbReference>
<dbReference type="AlphaFoldDB" id="A0A917LSN0"/>
<evidence type="ECO:0000256" key="8">
    <source>
        <dbReference type="RuleBase" id="RU361168"/>
    </source>
</evidence>
<dbReference type="Gene3D" id="2.60.40.10">
    <property type="entry name" value="Immunoglobulins"/>
    <property type="match status" value="3"/>
</dbReference>
<gene>
    <name evidence="11" type="ORF">GCM10010918_03880</name>
</gene>
<dbReference type="InterPro" id="IPR002241">
    <property type="entry name" value="Glyco_hydro_27"/>
</dbReference>
<feature type="domain" description="Carbohydrate binding X2" evidence="9">
    <location>
        <begin position="1105"/>
        <end position="1176"/>
    </location>
</feature>
<dbReference type="Gene3D" id="3.20.20.70">
    <property type="entry name" value="Aldolase class I"/>
    <property type="match status" value="1"/>
</dbReference>
<dbReference type="InterPro" id="IPR013785">
    <property type="entry name" value="Aldolase_TIM"/>
</dbReference>
<evidence type="ECO:0000313" key="11">
    <source>
        <dbReference type="EMBL" id="GGG54284.1"/>
    </source>
</evidence>
<evidence type="ECO:0000313" key="12">
    <source>
        <dbReference type="Proteomes" id="UP000600247"/>
    </source>
</evidence>
<dbReference type="SUPFAM" id="SSF51011">
    <property type="entry name" value="Glycosyl hydrolase domain"/>
    <property type="match status" value="1"/>
</dbReference>
<dbReference type="PANTHER" id="PTHR11452:SF75">
    <property type="entry name" value="ALPHA-GALACTOSIDASE MEL1"/>
    <property type="match status" value="1"/>
</dbReference>
<dbReference type="InterPro" id="IPR017853">
    <property type="entry name" value="GH"/>
</dbReference>
<feature type="domain" description="Carbohydrate binding X2" evidence="9">
    <location>
        <begin position="453"/>
        <end position="533"/>
    </location>
</feature>
<name>A0A917LSN0_9BACL</name>
<dbReference type="Proteomes" id="UP000600247">
    <property type="component" value="Unassembled WGS sequence"/>
</dbReference>
<keyword evidence="6 8" id="KW-0326">Glycosidase</keyword>
<sequence>MGWSSYSLQVYTGQNHWISAATIKAQSDAMHTTLQPYGYEYINIDAGWNGDMDGYGRPIPSTVHYPNGFQEVIDYVHNNGQKIGIYGIPGLSPKAYEDDLPIYGAPGCSMKDIAAQPLRSGDYWGLGYKIDFSNPCAQSYIDSIADLYGEWGIDFLKFDSVTPGSGISDLSQDARDDVAAWSQALAEHNIWLELSWALDINYADYWKEYANGWRVDWDIECYCEEGLTTWSSIARLFQKQEQWWRHGGPGGWNDFDSMNIGNGAMDGITQDERRSAMTLWAMSAAPLYIGNDMTNLDSFGIGLLTNEEVIAVNQAGRPVRPLSTETPQQVWYANNGDGSFTVALFNLGDSAATVNVNWNELGIDGSASVRDLWSHSDLGVFNSGFSSVNLASHASRLLKVYPKGGTVSSNDDDHGFKYTGSWSRNGGVEETGGTQNLVVNVSDSTVQNSSVYPAAADFNKKTAAQADVTVDLTLNGNTLSGVANGTASLISGTDYTVSGTQLTIKKAYLAGLPTGQAKLKFTFSAGNAQYVDIDVSDTTNGVIISLNDDDSGIVYTGAWQRSWNRGYGDYKDDVHYTEANNDYFQYEFWGTGISLVTEKDTSQGDIDVYVDGVFKQTVSTHHTSRLAGQTVYSISGLTEGLHTLKAVKKSGTFMLLDQLKVTLPDYIIPAAGTFNKKTAAQADVKTTLTQGGPALTGISNGSAALSSGTDYTVSGKTVTIKKEYLASQPAGKTRLTFSFAGGAKQTLSIDVIGVTAQTVSVNDNDSGIVYTGNWGYSWNRGLGDYNDDVHYTETNGDYFEYAFSGTGIDLITEKDVSQGDIDIYLDGVFKQTVSTYNATRLAGVNVYSATGLADGPHTLKVVKKSGTFMLLDRLIVTGTPAVQNSSLSPSAVSFDKNASSQADISITLTMNGNDWSGLFNGTVQLAEGTDYTRAGNVITLSKNYLASLPEGMASLTFAFTGGAEQKLTVAVRDTSRGRFVPINNDEPGIVYMGGWQNSRNRGIGDYKDDAQYTEANGDYFEYTFKGIGIELVTEKDMSQGDIDIYIDGVFQQTVSTQSSNRLVQQAVFVAAGLTDGTHTLKAVKKSGQYMLLDQLRIQQSNLFGPDTASFDKKPGQQADVTVTLATDIDNLIGVKNGAAALTAGTDYTVAGNQLTVKKEYLAAQPKGVTSLAISFRGDYFKDVHQTTVNGDAFEYTFTGTGAELIGPKGPDQGEIDIYVDGVFVQTVNAYHATRQTGQTLYSITGLANGLHTIKGVKKTGSRMLVDQVRYTVPTTP</sequence>
<reference evidence="11 12" key="1">
    <citation type="journal article" date="2014" name="Int. J. Syst. Evol. Microbiol.">
        <title>Complete genome sequence of Corynebacterium casei LMG S-19264T (=DSM 44701T), isolated from a smear-ripened cheese.</title>
        <authorList>
            <consortium name="US DOE Joint Genome Institute (JGI-PGF)"/>
            <person name="Walter F."/>
            <person name="Albersmeier A."/>
            <person name="Kalinowski J."/>
            <person name="Ruckert C."/>
        </authorList>
    </citation>
    <scope>NUCLEOTIDE SEQUENCE [LARGE SCALE GENOMIC DNA]</scope>
    <source>
        <strain evidence="11 12">CGMCC 1.15286</strain>
    </source>
</reference>
<dbReference type="InterPro" id="IPR013780">
    <property type="entry name" value="Glyco_hydro_b"/>
</dbReference>
<keyword evidence="4" id="KW-0136">Cellulose degradation</keyword>
<dbReference type="PRINTS" id="PR00740">
    <property type="entry name" value="GLHYDRLASE27"/>
</dbReference>
<keyword evidence="5" id="KW-0119">Carbohydrate metabolism</keyword>
<dbReference type="InterPro" id="IPR013783">
    <property type="entry name" value="Ig-like_fold"/>
</dbReference>
<comment type="caution">
    <text evidence="11">The sequence shown here is derived from an EMBL/GenBank/DDBJ whole genome shotgun (WGS) entry which is preliminary data.</text>
</comment>
<keyword evidence="3 8" id="KW-0378">Hydrolase</keyword>
<evidence type="ECO:0000256" key="2">
    <source>
        <dbReference type="ARBA" id="ARBA00022729"/>
    </source>
</evidence>
<dbReference type="GO" id="GO:0030245">
    <property type="term" value="P:cellulose catabolic process"/>
    <property type="evidence" value="ECO:0007669"/>
    <property type="project" value="UniProtKB-KW"/>
</dbReference>
<evidence type="ECO:0000256" key="4">
    <source>
        <dbReference type="ARBA" id="ARBA00023001"/>
    </source>
</evidence>
<dbReference type="InterPro" id="IPR005102">
    <property type="entry name" value="Carbo-bd_X2"/>
</dbReference>
<comment type="similarity">
    <text evidence="1 8">Belongs to the glycosyl hydrolase 27 family.</text>
</comment>
<evidence type="ECO:0000259" key="10">
    <source>
        <dbReference type="Pfam" id="PF17801"/>
    </source>
</evidence>
<dbReference type="Pfam" id="PF17801">
    <property type="entry name" value="Melibiase_C"/>
    <property type="match status" value="1"/>
</dbReference>
<dbReference type="Pfam" id="PF03442">
    <property type="entry name" value="CBM_X2"/>
    <property type="match status" value="4"/>
</dbReference>
<keyword evidence="2" id="KW-0732">Signal</keyword>
<dbReference type="EC" id="3.2.1.22" evidence="8"/>
<keyword evidence="12" id="KW-1185">Reference proteome</keyword>
<keyword evidence="7" id="KW-0624">Polysaccharide degradation</keyword>
<dbReference type="EMBL" id="BMHY01000001">
    <property type="protein sequence ID" value="GGG54284.1"/>
    <property type="molecule type" value="Genomic_DNA"/>
</dbReference>
<evidence type="ECO:0000256" key="3">
    <source>
        <dbReference type="ARBA" id="ARBA00022801"/>
    </source>
</evidence>
<feature type="domain" description="Carbohydrate binding X2" evidence="9">
    <location>
        <begin position="888"/>
        <end position="969"/>
    </location>
</feature>
<keyword evidence="8" id="KW-1015">Disulfide bond</keyword>
<proteinExistence type="inferred from homology"/>
<feature type="domain" description="Carbohydrate binding X2" evidence="9">
    <location>
        <begin position="668"/>
        <end position="749"/>
    </location>
</feature>
<dbReference type="GO" id="GO:0004557">
    <property type="term" value="F:alpha-galactosidase activity"/>
    <property type="evidence" value="ECO:0007669"/>
    <property type="project" value="UniProtKB-EC"/>
</dbReference>
<dbReference type="PANTHER" id="PTHR11452">
    <property type="entry name" value="ALPHA-GALACTOSIDASE/ALPHA-N-ACETYLGALACTOSAMINIDASE"/>
    <property type="match status" value="1"/>
</dbReference>
<feature type="domain" description="Alpha galactosidase C-terminal" evidence="10">
    <location>
        <begin position="326"/>
        <end position="400"/>
    </location>
</feature>
<dbReference type="Pfam" id="PF16499">
    <property type="entry name" value="Melibiase_2"/>
    <property type="match status" value="2"/>
</dbReference>
<dbReference type="InterPro" id="IPR041233">
    <property type="entry name" value="Melibiase_C"/>
</dbReference>
<organism evidence="11 12">
    <name type="scientific">Paenibacillus radicis</name>
    <name type="common">ex Gao et al. 2016</name>
    <dbReference type="NCBI Taxonomy" id="1737354"/>
    <lineage>
        <taxon>Bacteria</taxon>
        <taxon>Bacillati</taxon>
        <taxon>Bacillota</taxon>
        <taxon>Bacilli</taxon>
        <taxon>Bacillales</taxon>
        <taxon>Paenibacillaceae</taxon>
        <taxon>Paenibacillus</taxon>
    </lineage>
</organism>
<evidence type="ECO:0000256" key="5">
    <source>
        <dbReference type="ARBA" id="ARBA00023277"/>
    </source>
</evidence>
<dbReference type="SUPFAM" id="SSF51445">
    <property type="entry name" value="(Trans)glycosidases"/>
    <property type="match status" value="1"/>
</dbReference>
<dbReference type="Gene3D" id="2.60.120.260">
    <property type="entry name" value="Galactose-binding domain-like"/>
    <property type="match status" value="4"/>
</dbReference>